<dbReference type="InterPro" id="IPR017512">
    <property type="entry name" value="PQQ_MeOH/EtOH_DH"/>
</dbReference>
<sequence length="701" mass="76360">MMRRLLTMLLAGLLLVPLSACQRGGAEVDNGPAAREEDGADWPLYGRTFSANHYSPLSEIDSGNIDRLKLAWSLDLDDGGSLYTSPVAVGGILYFAQGYSVIHAVDAATGKLLWKYDPEVWKVAGKKMRTAWGSRGIAWWDGKIYAGTLDGRLIAVDARSGKLLWSVQTTEGSDDGRYITGAPWIFNGKVVIGHGGADFDLVRGYVTAYDARSGRQLWRFYTVPDDPAKGFEDPALARAAKTWTGEWWKYGGGGTVWNAMAYDPQFNRLYIGTGNGTPWNQHIRSPGGGDNLYLCSIVALDADTGKYVWHYQVNPGETWDYNAAMDIELVTLKIGGKDRPVLMQAPKNGFFYLIDRETGKLLSAKNIVPVNWASGIDIKTGRPIENPAARYPDGRGFMLSPSSAGAHNAQPMSFSPRTGLVYIPAQENGLWFSDAGVDLKNWKPLRGTGYNTGLSQEPSPVPPPPTRSFLLAWDPLRQKAAWSAPMPTLWGGGITSTAGNLVFVGTAEGRFEAYDARNGKRLWNFDAQAGISSQPISYSVGGRQYVTVLAGYRGIVTASPWDYRTQRRRVLTFALDGKAPPLPAPDPQPPRQFIADPGFTVDPAKAKAGLGVYVASNCFNCHGLDLQAGGMAPDLRESAVTTSADALAQVLRDGLLVERGMPQFSELTARQIEELQHYIRQTTRAAIAGKAAPNRGPEMRQ</sequence>
<organism evidence="15 16">
    <name type="scientific">Sphingobium jiangsuense</name>
    <dbReference type="NCBI Taxonomy" id="870476"/>
    <lineage>
        <taxon>Bacteria</taxon>
        <taxon>Pseudomonadati</taxon>
        <taxon>Pseudomonadota</taxon>
        <taxon>Alphaproteobacteria</taxon>
        <taxon>Sphingomonadales</taxon>
        <taxon>Sphingomonadaceae</taxon>
        <taxon>Sphingobium</taxon>
    </lineage>
</organism>
<dbReference type="SUPFAM" id="SSF46626">
    <property type="entry name" value="Cytochrome c"/>
    <property type="match status" value="1"/>
</dbReference>
<keyword evidence="8 12" id="KW-0408">Iron</keyword>
<dbReference type="InterPro" id="IPR018391">
    <property type="entry name" value="PQQ_b-propeller_rpt"/>
</dbReference>
<comment type="similarity">
    <text evidence="1">Belongs to the bacterial PQQ dehydrogenase family.</text>
</comment>
<dbReference type="Gene3D" id="2.140.10.10">
    <property type="entry name" value="Quinoprotein alcohol dehydrogenase-like superfamily"/>
    <property type="match status" value="1"/>
</dbReference>
<dbReference type="EC" id="1.1.9.1" evidence="15"/>
<dbReference type="GO" id="GO:0005509">
    <property type="term" value="F:calcium ion binding"/>
    <property type="evidence" value="ECO:0007669"/>
    <property type="project" value="InterPro"/>
</dbReference>
<gene>
    <name evidence="15" type="ORF">GGR43_001462</name>
</gene>
<evidence type="ECO:0000256" key="5">
    <source>
        <dbReference type="ARBA" id="ARBA00022837"/>
    </source>
</evidence>
<evidence type="ECO:0000256" key="11">
    <source>
        <dbReference type="PIRSR" id="PIRSR617512-2"/>
    </source>
</evidence>
<feature type="domain" description="Cytochrome c" evidence="14">
    <location>
        <begin position="604"/>
        <end position="683"/>
    </location>
</feature>
<evidence type="ECO:0000256" key="10">
    <source>
        <dbReference type="PIRSR" id="PIRSR617512-1"/>
    </source>
</evidence>
<evidence type="ECO:0000256" key="3">
    <source>
        <dbReference type="ARBA" id="ARBA00022723"/>
    </source>
</evidence>
<dbReference type="Gene3D" id="1.10.760.10">
    <property type="entry name" value="Cytochrome c-like domain"/>
    <property type="match status" value="1"/>
</dbReference>
<proteinExistence type="inferred from homology"/>
<comment type="cofactor">
    <cofactor evidence="12">
        <name>Ca(2+)</name>
        <dbReference type="ChEBI" id="CHEBI:29108"/>
    </cofactor>
    <text evidence="12">Binds 1 Ca(2+) ion per subunit.</text>
</comment>
<evidence type="ECO:0000256" key="7">
    <source>
        <dbReference type="ARBA" id="ARBA00023002"/>
    </source>
</evidence>
<feature type="binding site" description="covalent" evidence="11">
    <location>
        <position position="621"/>
    </location>
    <ligand>
        <name>heme c</name>
        <dbReference type="ChEBI" id="CHEBI:61717"/>
    </ligand>
</feature>
<evidence type="ECO:0000256" key="8">
    <source>
        <dbReference type="ARBA" id="ARBA00023004"/>
    </source>
</evidence>
<feature type="binding site" description="axial binding residue" evidence="12">
    <location>
        <position position="661"/>
    </location>
    <ligand>
        <name>heme c</name>
        <dbReference type="ChEBI" id="CHEBI:61717"/>
    </ligand>
    <ligandPart>
        <name>Fe</name>
        <dbReference type="ChEBI" id="CHEBI:18248"/>
    </ligandPart>
</feature>
<feature type="binding site" description="axial binding residue" evidence="12">
    <location>
        <position position="622"/>
    </location>
    <ligand>
        <name>heme c</name>
        <dbReference type="ChEBI" id="CHEBI:61717"/>
    </ligand>
    <ligandPart>
        <name>Fe</name>
        <dbReference type="ChEBI" id="CHEBI:18248"/>
    </ligandPart>
</feature>
<dbReference type="CDD" id="cd10279">
    <property type="entry name" value="PQQ_ADH_II"/>
    <property type="match status" value="1"/>
</dbReference>
<dbReference type="Pfam" id="PF01011">
    <property type="entry name" value="PQQ"/>
    <property type="match status" value="2"/>
</dbReference>
<feature type="active site" description="Proton acceptor" evidence="10">
    <location>
        <position position="320"/>
    </location>
</feature>
<dbReference type="PROSITE" id="PS51007">
    <property type="entry name" value="CYTC"/>
    <property type="match status" value="1"/>
</dbReference>
<evidence type="ECO:0000256" key="2">
    <source>
        <dbReference type="ARBA" id="ARBA00022617"/>
    </source>
</evidence>
<name>A0A7W6BLF4_9SPHN</name>
<dbReference type="Pfam" id="PF13442">
    <property type="entry name" value="Cytochrome_CBB3"/>
    <property type="match status" value="1"/>
</dbReference>
<dbReference type="InterPro" id="IPR009056">
    <property type="entry name" value="Cyt_c-like_dom"/>
</dbReference>
<keyword evidence="7 15" id="KW-0560">Oxidoreductase</keyword>
<dbReference type="SMART" id="SM00564">
    <property type="entry name" value="PQQ"/>
    <property type="match status" value="5"/>
</dbReference>
<dbReference type="GO" id="GO:0016614">
    <property type="term" value="F:oxidoreductase activity, acting on CH-OH group of donors"/>
    <property type="evidence" value="ECO:0007669"/>
    <property type="project" value="InterPro"/>
</dbReference>
<feature type="chain" id="PRO_5031428773" evidence="13">
    <location>
        <begin position="21"/>
        <end position="701"/>
    </location>
</feature>
<feature type="binding site" evidence="11">
    <location>
        <position position="347"/>
    </location>
    <ligand>
        <name>pyrroloquinoline quinone</name>
        <dbReference type="ChEBI" id="CHEBI:58442"/>
    </ligand>
</feature>
<evidence type="ECO:0000256" key="6">
    <source>
        <dbReference type="ARBA" id="ARBA00022891"/>
    </source>
</evidence>
<keyword evidence="4 13" id="KW-0732">Signal</keyword>
<feature type="binding site" evidence="11">
    <location>
        <position position="135"/>
    </location>
    <ligand>
        <name>pyrroloquinoline quinone</name>
        <dbReference type="ChEBI" id="CHEBI:58442"/>
    </ligand>
</feature>
<keyword evidence="3 12" id="KW-0479">Metal-binding</keyword>
<dbReference type="EMBL" id="JACIDT010000004">
    <property type="protein sequence ID" value="MBB3925747.1"/>
    <property type="molecule type" value="Genomic_DNA"/>
</dbReference>
<evidence type="ECO:0000259" key="14">
    <source>
        <dbReference type="PROSITE" id="PS51007"/>
    </source>
</evidence>
<dbReference type="AlphaFoldDB" id="A0A7W6BLF4"/>
<evidence type="ECO:0000256" key="4">
    <source>
        <dbReference type="ARBA" id="ARBA00022729"/>
    </source>
</evidence>
<keyword evidence="5 12" id="KW-0106">Calcium</keyword>
<accession>A0A7W6BLF4</accession>
<dbReference type="NCBIfam" id="TIGR03075">
    <property type="entry name" value="PQQ_enz_alc_DH"/>
    <property type="match status" value="1"/>
</dbReference>
<feature type="signal peptide" evidence="13">
    <location>
        <begin position="1"/>
        <end position="20"/>
    </location>
</feature>
<comment type="cofactor">
    <cofactor evidence="11">
        <name>pyrroloquinoline quinone</name>
        <dbReference type="ChEBI" id="CHEBI:58442"/>
    </cofactor>
    <text evidence="11">Binds 1 PQQ group per subunit.</text>
</comment>
<feature type="binding site" evidence="12">
    <location>
        <position position="320"/>
    </location>
    <ligand>
        <name>Ca(2+)</name>
        <dbReference type="ChEBI" id="CHEBI:29108"/>
    </ligand>
</feature>
<feature type="binding site" evidence="11">
    <location>
        <position position="180"/>
    </location>
    <ligand>
        <name>pyrroloquinoline quinone</name>
        <dbReference type="ChEBI" id="CHEBI:58442"/>
    </ligand>
</feature>
<dbReference type="InterPro" id="IPR002372">
    <property type="entry name" value="PQQ_rpt_dom"/>
</dbReference>
<evidence type="ECO:0000313" key="15">
    <source>
        <dbReference type="EMBL" id="MBB3925747.1"/>
    </source>
</evidence>
<feature type="binding site" evidence="11">
    <location>
        <position position="555"/>
    </location>
    <ligand>
        <name>pyrroloquinoline quinone</name>
        <dbReference type="ChEBI" id="CHEBI:58442"/>
    </ligand>
</feature>
<reference evidence="15 16" key="1">
    <citation type="submission" date="2020-08" db="EMBL/GenBank/DDBJ databases">
        <title>Genomic Encyclopedia of Type Strains, Phase IV (KMG-IV): sequencing the most valuable type-strain genomes for metagenomic binning, comparative biology and taxonomic classification.</title>
        <authorList>
            <person name="Goeker M."/>
        </authorList>
    </citation>
    <scope>NUCLEOTIDE SEQUENCE [LARGE SCALE GENOMIC DNA]</scope>
    <source>
        <strain evidence="15 16">DSM 26189</strain>
    </source>
</reference>
<comment type="cofactor">
    <cofactor evidence="11">
        <name>heme c</name>
        <dbReference type="ChEBI" id="CHEBI:61717"/>
    </cofactor>
    <text evidence="11">Binds 1 heme c group per subunit.</text>
</comment>
<dbReference type="Proteomes" id="UP000571950">
    <property type="component" value="Unassembled WGS sequence"/>
</dbReference>
<comment type="caution">
    <text evidence="15">The sequence shown here is derived from an EMBL/GenBank/DDBJ whole genome shotgun (WGS) entry which is preliminary data.</text>
</comment>
<keyword evidence="16" id="KW-1185">Reference proteome</keyword>
<dbReference type="InterPro" id="IPR011047">
    <property type="entry name" value="Quinoprotein_ADH-like_sf"/>
</dbReference>
<dbReference type="GO" id="GO:0009055">
    <property type="term" value="F:electron transfer activity"/>
    <property type="evidence" value="ECO:0007669"/>
    <property type="project" value="InterPro"/>
</dbReference>
<evidence type="ECO:0000256" key="1">
    <source>
        <dbReference type="ARBA" id="ARBA00008156"/>
    </source>
</evidence>
<evidence type="ECO:0000313" key="16">
    <source>
        <dbReference type="Proteomes" id="UP000571950"/>
    </source>
</evidence>
<keyword evidence="2 11" id="KW-0349">Heme</keyword>
<dbReference type="SUPFAM" id="SSF50998">
    <property type="entry name" value="Quinoprotein alcohol dehydrogenase-like"/>
    <property type="match status" value="1"/>
</dbReference>
<keyword evidence="9" id="KW-1015">Disulfide bond</keyword>
<evidence type="ECO:0000256" key="9">
    <source>
        <dbReference type="ARBA" id="ARBA00023157"/>
    </source>
</evidence>
<keyword evidence="6 11" id="KW-0634">PQQ</keyword>
<dbReference type="InterPro" id="IPR036909">
    <property type="entry name" value="Cyt_c-like_dom_sf"/>
</dbReference>
<feature type="binding site" description="covalent" evidence="11">
    <location>
        <position position="618"/>
    </location>
    <ligand>
        <name>heme c</name>
        <dbReference type="ChEBI" id="CHEBI:61717"/>
    </ligand>
</feature>
<feature type="binding site" evidence="11">
    <location>
        <begin position="196"/>
        <end position="197"/>
    </location>
    <ligand>
        <name>pyrroloquinoline quinone</name>
        <dbReference type="ChEBI" id="CHEBI:58442"/>
    </ligand>
</feature>
<evidence type="ECO:0000256" key="12">
    <source>
        <dbReference type="PIRSR" id="PIRSR617512-3"/>
    </source>
</evidence>
<protein>
    <submittedName>
        <fullName evidence="15">Quinohemoprotein ethanol dehydrogenase</fullName>
        <ecNumber evidence="15">1.1.9.1</ecNumber>
    </submittedName>
</protein>
<dbReference type="PANTHER" id="PTHR32303">
    <property type="entry name" value="QUINOPROTEIN ALCOHOL DEHYDROGENASE (CYTOCHROME C)"/>
    <property type="match status" value="1"/>
</dbReference>
<dbReference type="GO" id="GO:0016020">
    <property type="term" value="C:membrane"/>
    <property type="evidence" value="ECO:0007669"/>
    <property type="project" value="InterPro"/>
</dbReference>
<evidence type="ECO:0000256" key="13">
    <source>
        <dbReference type="SAM" id="SignalP"/>
    </source>
</evidence>
<dbReference type="GO" id="GO:0020037">
    <property type="term" value="F:heme binding"/>
    <property type="evidence" value="ECO:0007669"/>
    <property type="project" value="InterPro"/>
</dbReference>
<feature type="binding site" evidence="11">
    <location>
        <position position="255"/>
    </location>
    <ligand>
        <name>pyrroloquinoline quinone</name>
        <dbReference type="ChEBI" id="CHEBI:58442"/>
    </ligand>
</feature>
<feature type="binding site" evidence="12">
    <location>
        <position position="275"/>
    </location>
    <ligand>
        <name>Ca(2+)</name>
        <dbReference type="ChEBI" id="CHEBI:29108"/>
    </ligand>
</feature>